<evidence type="ECO:0000313" key="1">
    <source>
        <dbReference type="EMBL" id="GAI78888.1"/>
    </source>
</evidence>
<protein>
    <submittedName>
        <fullName evidence="1">Uncharacterized protein</fullName>
    </submittedName>
</protein>
<accession>X1RE68</accession>
<comment type="caution">
    <text evidence="1">The sequence shown here is derived from an EMBL/GenBank/DDBJ whole genome shotgun (WGS) entry which is preliminary data.</text>
</comment>
<dbReference type="AlphaFoldDB" id="X1RE68"/>
<name>X1RE68_9ZZZZ</name>
<dbReference type="EMBL" id="BARW01007985">
    <property type="protein sequence ID" value="GAI78888.1"/>
    <property type="molecule type" value="Genomic_DNA"/>
</dbReference>
<sequence>MKLSIVIPDEMKQRLDSYIAKRFGNQKPRAFSLVIREAVNDFLSRQQKLEELEKQQK</sequence>
<proteinExistence type="predicted"/>
<reference evidence="1" key="1">
    <citation type="journal article" date="2014" name="Front. Microbiol.">
        <title>High frequency of phylogenetically diverse reductive dehalogenase-homologous genes in deep subseafloor sedimentary metagenomes.</title>
        <authorList>
            <person name="Kawai M."/>
            <person name="Futagami T."/>
            <person name="Toyoda A."/>
            <person name="Takaki Y."/>
            <person name="Nishi S."/>
            <person name="Hori S."/>
            <person name="Arai W."/>
            <person name="Tsubouchi T."/>
            <person name="Morono Y."/>
            <person name="Uchiyama I."/>
            <person name="Ito T."/>
            <person name="Fujiyama A."/>
            <person name="Inagaki F."/>
            <person name="Takami H."/>
        </authorList>
    </citation>
    <scope>NUCLEOTIDE SEQUENCE</scope>
    <source>
        <strain evidence="1">Expedition CK06-06</strain>
    </source>
</reference>
<gene>
    <name evidence="1" type="ORF">S12H4_16504</name>
</gene>
<organism evidence="1">
    <name type="scientific">marine sediment metagenome</name>
    <dbReference type="NCBI Taxonomy" id="412755"/>
    <lineage>
        <taxon>unclassified sequences</taxon>
        <taxon>metagenomes</taxon>
        <taxon>ecological metagenomes</taxon>
    </lineage>
</organism>